<dbReference type="Pfam" id="PF09751">
    <property type="entry name" value="Es2"/>
    <property type="match status" value="1"/>
</dbReference>
<feature type="region of interest" description="Disordered" evidence="4">
    <location>
        <begin position="1"/>
        <end position="38"/>
    </location>
</feature>
<gene>
    <name evidence="5" type="ORF">PhCBS80983_g05608</name>
</gene>
<dbReference type="PANTHER" id="PTHR12940:SF0">
    <property type="entry name" value="SPLICING FACTOR ESS-2 HOMOLOG"/>
    <property type="match status" value="1"/>
</dbReference>
<protein>
    <recommendedName>
        <fullName evidence="7">Nuclear protein DGCR14</fullName>
    </recommendedName>
</protein>
<comment type="caution">
    <text evidence="5">The sequence shown here is derived from an EMBL/GenBank/DDBJ whole genome shotgun (WGS) entry which is preliminary data.</text>
</comment>
<feature type="region of interest" description="Disordered" evidence="4">
    <location>
        <begin position="448"/>
        <end position="475"/>
    </location>
</feature>
<feature type="compositionally biased region" description="Basic and acidic residues" evidence="4">
    <location>
        <begin position="355"/>
        <end position="370"/>
    </location>
</feature>
<organism evidence="5 6">
    <name type="scientific">Powellomyces hirtus</name>
    <dbReference type="NCBI Taxonomy" id="109895"/>
    <lineage>
        <taxon>Eukaryota</taxon>
        <taxon>Fungi</taxon>
        <taxon>Fungi incertae sedis</taxon>
        <taxon>Chytridiomycota</taxon>
        <taxon>Chytridiomycota incertae sedis</taxon>
        <taxon>Chytridiomycetes</taxon>
        <taxon>Spizellomycetales</taxon>
        <taxon>Powellomycetaceae</taxon>
        <taxon>Powellomyces</taxon>
    </lineage>
</organism>
<reference evidence="5 6" key="1">
    <citation type="journal article" date="2019" name="Sci. Rep.">
        <title>Comparative genomics of chytrid fungi reveal insights into the obligate biotrophic and pathogenic lifestyle of Synchytrium endobioticum.</title>
        <authorList>
            <person name="van de Vossenberg B.T.L.H."/>
            <person name="Warris S."/>
            <person name="Nguyen H.D.T."/>
            <person name="van Gent-Pelzer M.P.E."/>
            <person name="Joly D.L."/>
            <person name="van de Geest H.C."/>
            <person name="Bonants P.J.M."/>
            <person name="Smith D.S."/>
            <person name="Levesque C.A."/>
            <person name="van der Lee T.A.J."/>
        </authorList>
    </citation>
    <scope>NUCLEOTIDE SEQUENCE [LARGE SCALE GENOMIC DNA]</scope>
    <source>
        <strain evidence="5 6">CBS 809.83</strain>
    </source>
</reference>
<name>A0A507DV85_9FUNG</name>
<dbReference type="Proteomes" id="UP000318582">
    <property type="component" value="Unassembled WGS sequence"/>
</dbReference>
<feature type="compositionally biased region" description="Polar residues" evidence="4">
    <location>
        <begin position="1"/>
        <end position="27"/>
    </location>
</feature>
<evidence type="ECO:0000313" key="6">
    <source>
        <dbReference type="Proteomes" id="UP000318582"/>
    </source>
</evidence>
<sequence>MDSTEPSTVASASQPPESSSTALTAPSHSLKRARPQEPTVLEEDTYVRAVSAIIERDFFPNLQKMKVQNEYLNALQGGEYAKARILGGELQRMATENPGATPSGQTPRFGGNATPMPFDTPLSVSSTPRSDVTHASSISAKTASGPNTKLSLDAFQTNYTSEDNASFAGIIHKTNEEKKQRYAWVFDKEKGKLLLEDEKSETKCIEGMNKTIEGWKYKAKNSLMYYPEGAPETLTEQAAARGAPKAVSHASTRFTPTVSTEQLLKTAEATAEQMRTQDVWREMAKATPALFPGMQHESQPGVDGFAFVPSTPVLNPGSDVDPSDLMTWGVIEGTPLLMDSGADHSGARSFTIPDTPKREQLSHRLSEKASKSLRTRGSATTPSRNHGFKTPAPRDRSSIAASPAFKRAASPFLRSSALSPAAQHLLKQGKQTAFGISPLKGGDSQLRASYSMTPTKSSRLRTPSTGMRTPTQFTPDARRSTTKFIPELRIPSGGKPAPATVDCSAATGSSITDNLLQL</sequence>
<keyword evidence="3" id="KW-0539">Nucleus</keyword>
<dbReference type="InterPro" id="IPR019148">
    <property type="entry name" value="Nuclear_protein_DGCR14_ESS-2"/>
</dbReference>
<evidence type="ECO:0000256" key="1">
    <source>
        <dbReference type="ARBA" id="ARBA00004123"/>
    </source>
</evidence>
<comment type="subcellular location">
    <subcellularLocation>
        <location evidence="1">Nucleus</location>
    </subcellularLocation>
</comment>
<dbReference type="EMBL" id="QEAQ01000128">
    <property type="protein sequence ID" value="TPX55107.1"/>
    <property type="molecule type" value="Genomic_DNA"/>
</dbReference>
<evidence type="ECO:0000313" key="5">
    <source>
        <dbReference type="EMBL" id="TPX55107.1"/>
    </source>
</evidence>
<dbReference type="GO" id="GO:0071013">
    <property type="term" value="C:catalytic step 2 spliceosome"/>
    <property type="evidence" value="ECO:0007669"/>
    <property type="project" value="TreeGrafter"/>
</dbReference>
<evidence type="ECO:0000256" key="4">
    <source>
        <dbReference type="SAM" id="MobiDB-lite"/>
    </source>
</evidence>
<evidence type="ECO:0008006" key="7">
    <source>
        <dbReference type="Google" id="ProtNLM"/>
    </source>
</evidence>
<keyword evidence="6" id="KW-1185">Reference proteome</keyword>
<evidence type="ECO:0000256" key="2">
    <source>
        <dbReference type="ARBA" id="ARBA00009072"/>
    </source>
</evidence>
<feature type="compositionally biased region" description="Polar residues" evidence="4">
    <location>
        <begin position="122"/>
        <end position="143"/>
    </location>
</feature>
<feature type="region of interest" description="Disordered" evidence="4">
    <location>
        <begin position="94"/>
        <end position="143"/>
    </location>
</feature>
<feature type="compositionally biased region" description="Polar residues" evidence="4">
    <location>
        <begin position="448"/>
        <end position="474"/>
    </location>
</feature>
<dbReference type="PANTHER" id="PTHR12940">
    <property type="entry name" value="ES-2 PROTEIN - RELATED"/>
    <property type="match status" value="1"/>
</dbReference>
<feature type="compositionally biased region" description="Polar residues" evidence="4">
    <location>
        <begin position="375"/>
        <end position="384"/>
    </location>
</feature>
<evidence type="ECO:0000256" key="3">
    <source>
        <dbReference type="ARBA" id="ARBA00023242"/>
    </source>
</evidence>
<comment type="similarity">
    <text evidence="2">Belongs to the ESS2 family.</text>
</comment>
<accession>A0A507DV85</accession>
<feature type="region of interest" description="Disordered" evidence="4">
    <location>
        <begin position="339"/>
        <end position="398"/>
    </location>
</feature>
<dbReference type="STRING" id="109895.A0A507DV85"/>
<dbReference type="AlphaFoldDB" id="A0A507DV85"/>
<proteinExistence type="inferred from homology"/>